<evidence type="ECO:0000256" key="5">
    <source>
        <dbReference type="ARBA" id="ARBA00022825"/>
    </source>
</evidence>
<organism evidence="8 9">
    <name type="scientific">Pinibacter soli</name>
    <dbReference type="NCBI Taxonomy" id="3044211"/>
    <lineage>
        <taxon>Bacteria</taxon>
        <taxon>Pseudomonadati</taxon>
        <taxon>Bacteroidota</taxon>
        <taxon>Chitinophagia</taxon>
        <taxon>Chitinophagales</taxon>
        <taxon>Chitinophagaceae</taxon>
        <taxon>Pinibacter</taxon>
    </lineage>
</organism>
<comment type="caution">
    <text evidence="8">The sequence shown here is derived from an EMBL/GenBank/DDBJ whole genome shotgun (WGS) entry which is preliminary data.</text>
</comment>
<evidence type="ECO:0000313" key="8">
    <source>
        <dbReference type="EMBL" id="MDI3318142.1"/>
    </source>
</evidence>
<dbReference type="InterPro" id="IPR003507">
    <property type="entry name" value="S66_fam"/>
</dbReference>
<protein>
    <submittedName>
        <fullName evidence="8">LD-carboxypeptidase</fullName>
    </submittedName>
</protein>
<dbReference type="InterPro" id="IPR027478">
    <property type="entry name" value="LdcA_N"/>
</dbReference>
<name>A0ABT6R6E7_9BACT</name>
<dbReference type="Pfam" id="PF17676">
    <property type="entry name" value="Peptidase_S66C"/>
    <property type="match status" value="1"/>
</dbReference>
<accession>A0ABT6R6E7</accession>
<dbReference type="InterPro" id="IPR027461">
    <property type="entry name" value="Carboxypeptidase_A_C_sf"/>
</dbReference>
<dbReference type="InterPro" id="IPR029062">
    <property type="entry name" value="Class_I_gatase-like"/>
</dbReference>
<dbReference type="EMBL" id="JASBRG010000001">
    <property type="protein sequence ID" value="MDI3318142.1"/>
    <property type="molecule type" value="Genomic_DNA"/>
</dbReference>
<dbReference type="InterPro" id="IPR040921">
    <property type="entry name" value="Peptidase_S66C"/>
</dbReference>
<evidence type="ECO:0000259" key="7">
    <source>
        <dbReference type="Pfam" id="PF17676"/>
    </source>
</evidence>
<feature type="domain" description="LD-carboxypeptidase C-terminal" evidence="7">
    <location>
        <begin position="211"/>
        <end position="328"/>
    </location>
</feature>
<evidence type="ECO:0000256" key="3">
    <source>
        <dbReference type="ARBA" id="ARBA00022670"/>
    </source>
</evidence>
<dbReference type="SUPFAM" id="SSF52317">
    <property type="entry name" value="Class I glutamine amidotransferase-like"/>
    <property type="match status" value="1"/>
</dbReference>
<evidence type="ECO:0000256" key="2">
    <source>
        <dbReference type="ARBA" id="ARBA00022645"/>
    </source>
</evidence>
<dbReference type="PANTHER" id="PTHR30237:SF2">
    <property type="entry name" value="MUREIN TETRAPEPTIDE CARBOXYPEPTIDASE"/>
    <property type="match status" value="1"/>
</dbReference>
<keyword evidence="2" id="KW-0121">Carboxypeptidase</keyword>
<gene>
    <name evidence="8" type="ORF">QJ048_00060</name>
</gene>
<dbReference type="PIRSF" id="PIRSF028757">
    <property type="entry name" value="LD-carboxypeptidase"/>
    <property type="match status" value="1"/>
</dbReference>
<evidence type="ECO:0000256" key="1">
    <source>
        <dbReference type="ARBA" id="ARBA00010233"/>
    </source>
</evidence>
<dbReference type="Gene3D" id="3.40.50.10740">
    <property type="entry name" value="Class I glutamine amidotransferase-like"/>
    <property type="match status" value="1"/>
</dbReference>
<keyword evidence="9" id="KW-1185">Reference proteome</keyword>
<dbReference type="SUPFAM" id="SSF141986">
    <property type="entry name" value="LD-carboxypeptidase A C-terminal domain-like"/>
    <property type="match status" value="1"/>
</dbReference>
<reference evidence="8 9" key="1">
    <citation type="submission" date="2023-05" db="EMBL/GenBank/DDBJ databases">
        <title>Genome sequence of Pinibacter sp. MAH-24.</title>
        <authorList>
            <person name="Huq M.A."/>
        </authorList>
    </citation>
    <scope>NUCLEOTIDE SEQUENCE [LARGE SCALE GENOMIC DNA]</scope>
    <source>
        <strain evidence="8 9">MAH-24</strain>
    </source>
</reference>
<dbReference type="RefSeq" id="WP_282332215.1">
    <property type="nucleotide sequence ID" value="NZ_JASBRG010000001.1"/>
</dbReference>
<comment type="similarity">
    <text evidence="1">Belongs to the peptidase S66 family.</text>
</comment>
<evidence type="ECO:0000313" key="9">
    <source>
        <dbReference type="Proteomes" id="UP001226434"/>
    </source>
</evidence>
<dbReference type="Pfam" id="PF02016">
    <property type="entry name" value="Peptidase_S66"/>
    <property type="match status" value="1"/>
</dbReference>
<dbReference type="Proteomes" id="UP001226434">
    <property type="component" value="Unassembled WGS sequence"/>
</dbReference>
<keyword evidence="4" id="KW-0378">Hydrolase</keyword>
<dbReference type="InterPro" id="IPR040449">
    <property type="entry name" value="Peptidase_S66_N"/>
</dbReference>
<evidence type="ECO:0000256" key="4">
    <source>
        <dbReference type="ARBA" id="ARBA00022801"/>
    </source>
</evidence>
<proteinExistence type="inferred from homology"/>
<evidence type="ECO:0000259" key="6">
    <source>
        <dbReference type="Pfam" id="PF02016"/>
    </source>
</evidence>
<dbReference type="Gene3D" id="3.50.30.60">
    <property type="entry name" value="LD-carboxypeptidase A C-terminal domain-like"/>
    <property type="match status" value="1"/>
</dbReference>
<keyword evidence="5" id="KW-0720">Serine protease</keyword>
<dbReference type="CDD" id="cd07025">
    <property type="entry name" value="Peptidase_S66"/>
    <property type="match status" value="1"/>
</dbReference>
<sequence>MNRKNFLSSTILASGTLFGFAKSPAVEPAETGKPMIIPPYLKPGDVIGITSPAGFITADEIKPAIQQMENWGFKVKVGQTIGKRDFTFGGTDAERANDLQEMMDDNSIKAIMCARGGYGMVRIIDNLNFSNFKSNPKWIIGFSDITVMHSQLSHMGIASVHSKMCNSFPDNFATAEPIQIDTILSISKALKGEKMRYEITPNEKNVVGIAEGVLVGGNLKTIESLAGSASDIKTEGKILFVEDTGEYLYSIDRMFWNLKRTGKLNNLAGLIVGGFKIKPDDPGEAFGKTVQEIVTEKIAAFNYPVCFDFPVGHQKNNFALKCGIKHRLEIGSVRCSLQELN</sequence>
<dbReference type="PANTHER" id="PTHR30237">
    <property type="entry name" value="MURAMOYLTETRAPEPTIDE CARBOXYPEPTIDASE"/>
    <property type="match status" value="1"/>
</dbReference>
<feature type="domain" description="LD-carboxypeptidase N-terminal" evidence="6">
    <location>
        <begin position="47"/>
        <end position="161"/>
    </location>
</feature>
<keyword evidence="3" id="KW-0645">Protease</keyword>